<dbReference type="EMBL" id="MCGE01000055">
    <property type="protein sequence ID" value="ORZ01995.1"/>
    <property type="molecule type" value="Genomic_DNA"/>
</dbReference>
<evidence type="ECO:0000313" key="1">
    <source>
        <dbReference type="EMBL" id="ORZ01995.1"/>
    </source>
</evidence>
<dbReference type="AlphaFoldDB" id="A0A1X2HR57"/>
<name>A0A1X2HR57_9FUNG</name>
<organism evidence="1 2">
    <name type="scientific">Absidia repens</name>
    <dbReference type="NCBI Taxonomy" id="90262"/>
    <lineage>
        <taxon>Eukaryota</taxon>
        <taxon>Fungi</taxon>
        <taxon>Fungi incertae sedis</taxon>
        <taxon>Mucoromycota</taxon>
        <taxon>Mucoromycotina</taxon>
        <taxon>Mucoromycetes</taxon>
        <taxon>Mucorales</taxon>
        <taxon>Cunninghamellaceae</taxon>
        <taxon>Absidia</taxon>
    </lineage>
</organism>
<reference evidence="1 2" key="1">
    <citation type="submission" date="2016-07" db="EMBL/GenBank/DDBJ databases">
        <title>Pervasive Adenine N6-methylation of Active Genes in Fungi.</title>
        <authorList>
            <consortium name="DOE Joint Genome Institute"/>
            <person name="Mondo S.J."/>
            <person name="Dannebaum R.O."/>
            <person name="Kuo R.C."/>
            <person name="Labutti K."/>
            <person name="Haridas S."/>
            <person name="Kuo A."/>
            <person name="Salamov A."/>
            <person name="Ahrendt S.R."/>
            <person name="Lipzen A."/>
            <person name="Sullivan W."/>
            <person name="Andreopoulos W.B."/>
            <person name="Clum A."/>
            <person name="Lindquist E."/>
            <person name="Daum C."/>
            <person name="Ramamoorthy G.K."/>
            <person name="Gryganskyi A."/>
            <person name="Culley D."/>
            <person name="Magnuson J.K."/>
            <person name="James T.Y."/>
            <person name="O'Malley M.A."/>
            <person name="Stajich J.E."/>
            <person name="Spatafora J.W."/>
            <person name="Visel A."/>
            <person name="Grigoriev I.V."/>
        </authorList>
    </citation>
    <scope>NUCLEOTIDE SEQUENCE [LARGE SCALE GENOMIC DNA]</scope>
    <source>
        <strain evidence="1 2">NRRL 1336</strain>
    </source>
</reference>
<dbReference type="Proteomes" id="UP000193560">
    <property type="component" value="Unassembled WGS sequence"/>
</dbReference>
<gene>
    <name evidence="1" type="ORF">BCR42DRAFT_398868</name>
</gene>
<evidence type="ECO:0000313" key="2">
    <source>
        <dbReference type="Proteomes" id="UP000193560"/>
    </source>
</evidence>
<accession>A0A1X2HR57</accession>
<comment type="caution">
    <text evidence="1">The sequence shown here is derived from an EMBL/GenBank/DDBJ whole genome shotgun (WGS) entry which is preliminary data.</text>
</comment>
<protein>
    <submittedName>
        <fullName evidence="1">Uncharacterized protein</fullName>
    </submittedName>
</protein>
<keyword evidence="2" id="KW-1185">Reference proteome</keyword>
<sequence length="237" mass="26706">MYKKWPLFVTIAINEPGYPMVRKMEPTSLLKDALEIKHQCWCEAALFLIPSALNGGIVSATLASVALFLQDQRRLDNPVIKCCYKISFQYLSQHGIPYQQQGALDAAIVFLHNYTELKNSVPNNTVAKKLITHGIYVAKDIIIADMRTSPTSTMTTLMEKTRSSFNEDEKRYILNKGKKTWKNVYESGRLMGYYVNYSSGKSLCTAWHKQWLKDKNTAPSASNDLTSINAAATFSST</sequence>
<dbReference type="OrthoDB" id="2273539at2759"/>
<proteinExistence type="predicted"/>